<dbReference type="InterPro" id="IPR006626">
    <property type="entry name" value="PbH1"/>
</dbReference>
<protein>
    <submittedName>
        <fullName evidence="2">Right handed beta helix region</fullName>
    </submittedName>
</protein>
<feature type="domain" description="Periplasmic copper-binding protein NosD beta helix" evidence="1">
    <location>
        <begin position="169"/>
        <end position="277"/>
    </location>
</feature>
<evidence type="ECO:0000313" key="2">
    <source>
        <dbReference type="EMBL" id="SKB07185.1"/>
    </source>
</evidence>
<name>A0A1T4Z0X7_9BACT</name>
<dbReference type="SUPFAM" id="SSF51126">
    <property type="entry name" value="Pectin lyase-like"/>
    <property type="match status" value="1"/>
</dbReference>
<evidence type="ECO:0000259" key="1">
    <source>
        <dbReference type="Pfam" id="PF05048"/>
    </source>
</evidence>
<dbReference type="STRING" id="48467.SAMN02745166_04641"/>
<dbReference type="Gene3D" id="2.160.20.10">
    <property type="entry name" value="Single-stranded right-handed beta-helix, Pectin lyase-like"/>
    <property type="match status" value="1"/>
</dbReference>
<accession>A0A1T4Z0X7</accession>
<dbReference type="Pfam" id="PF05048">
    <property type="entry name" value="NosD"/>
    <property type="match status" value="1"/>
</dbReference>
<keyword evidence="3" id="KW-1185">Reference proteome</keyword>
<dbReference type="InterPro" id="IPR012334">
    <property type="entry name" value="Pectin_lyas_fold"/>
</dbReference>
<dbReference type="EMBL" id="FUYE01000022">
    <property type="protein sequence ID" value="SKB07185.1"/>
    <property type="molecule type" value="Genomic_DNA"/>
</dbReference>
<dbReference type="Proteomes" id="UP000190774">
    <property type="component" value="Unassembled WGS sequence"/>
</dbReference>
<dbReference type="SMART" id="SM00710">
    <property type="entry name" value="PbH1"/>
    <property type="match status" value="5"/>
</dbReference>
<gene>
    <name evidence="2" type="ORF">SAMN02745166_04641</name>
</gene>
<dbReference type="OrthoDB" id="1345401at2"/>
<sequence>MNTSFLSVAKSPWIILLVLIIGTSTLCQGQTSISKFPCTITKPGNYALVKSITYAPKAGQSLVAITINCDDVKIDFRGNKLSIDRQLSVASETVGIFALDRKNIAIRNGTIENYCRGIFLEGTNGANHIVENMEITDSTFLGIQVKGKGAKIKDNFVNVVGRANGYTNYTALRYGIFVASTGALVSNNRVLDVTSNTSVNTNSVHGLYLENSESAIVTDNHIMNTTASFLNFNASGIRMANCDTCVVETNHVAAYAAGFYFSGCDWTVYRDNAVVRTINSYYNPDNSADDGGGNH</sequence>
<dbReference type="InterPro" id="IPR007742">
    <property type="entry name" value="NosD_dom"/>
</dbReference>
<dbReference type="InterPro" id="IPR011050">
    <property type="entry name" value="Pectin_lyase_fold/virulence"/>
</dbReference>
<dbReference type="RefSeq" id="WP_078815762.1">
    <property type="nucleotide sequence ID" value="NZ_FUYE01000022.1"/>
</dbReference>
<evidence type="ECO:0000313" key="3">
    <source>
        <dbReference type="Proteomes" id="UP000190774"/>
    </source>
</evidence>
<dbReference type="AlphaFoldDB" id="A0A1T4Z0X7"/>
<organism evidence="2 3">
    <name type="scientific">Prosthecobacter debontii</name>
    <dbReference type="NCBI Taxonomy" id="48467"/>
    <lineage>
        <taxon>Bacteria</taxon>
        <taxon>Pseudomonadati</taxon>
        <taxon>Verrucomicrobiota</taxon>
        <taxon>Verrucomicrobiia</taxon>
        <taxon>Verrucomicrobiales</taxon>
        <taxon>Verrucomicrobiaceae</taxon>
        <taxon>Prosthecobacter</taxon>
    </lineage>
</organism>
<reference evidence="3" key="1">
    <citation type="submission" date="2017-02" db="EMBL/GenBank/DDBJ databases">
        <authorList>
            <person name="Varghese N."/>
            <person name="Submissions S."/>
        </authorList>
    </citation>
    <scope>NUCLEOTIDE SEQUENCE [LARGE SCALE GENOMIC DNA]</scope>
    <source>
        <strain evidence="3">ATCC 700200</strain>
    </source>
</reference>
<proteinExistence type="predicted"/>